<dbReference type="EMBL" id="JAGTJR010000089">
    <property type="protein sequence ID" value="KAH7012355.1"/>
    <property type="molecule type" value="Genomic_DNA"/>
</dbReference>
<comment type="caution">
    <text evidence="7">The sequence shown here is derived from an EMBL/GenBank/DDBJ whole genome shotgun (WGS) entry which is preliminary data.</text>
</comment>
<protein>
    <submittedName>
        <fullName evidence="7">Aromatic amino acid aminotransferase 1</fullName>
    </submittedName>
</protein>
<comment type="similarity">
    <text evidence="2">Belongs to the class-I pyridoxal-phosphate-dependent aminotransferase family.</text>
</comment>
<sequence>MAAPQDLPRPVDLSHHLSRNAKNRVPSSMKAFYKYFQIPGIGQLAGGLPNEKYFPYDDFEARVALPNRFTPTPNKPVDPPAAALAAASLSDSPTSARIVVPHTSGTTDILRKIDLDSALQYGTAQGYPPLYQFIRQFTTQNLHPNIPYRGGPEVILTCGSTDGFSKTVQALTNEWFEDRDPIDERQGLLVEEYCYTNAIQAVIPRGLNIVPVKIDDEGMLAKGPGGLEDVLDSWDASRGRRPHLIYTVTIGQNPTSGVLSVQRRKEIYELAVKYDIIIVEDDPYWYLQFPSSNPNFNPPRPEGKSSGFDFLDSLVPSYLSVDYQGRVVRLDTFSKTVAPGCRLGWITAQPAIIERILRITETSTQQPSGFVQSMIAELVMGPQSKEDGGQGGAKDGSGWDVSGWVRWLEGLRGNYERRMNAMCDVLDAGKQLVKTGRRSSLSELIRSTTHPSSSNGNADDYSADADDWAVIETSNIFDFVRPLGGMFVWLRFDFTLHPLANRIPHARLSRALWILWTTEPYRVIVSPGSIFAPTQEIYKRDGHNCFRMCFAACPEEDVVPITKRFVKGARAFFRIKDPARIDELLKDDDPGTEAARQDMRGVGGLAGFGFC</sequence>
<dbReference type="Proteomes" id="UP000774617">
    <property type="component" value="Unassembled WGS sequence"/>
</dbReference>
<organism evidence="7 8">
    <name type="scientific">Macrophomina phaseolina</name>
    <dbReference type="NCBI Taxonomy" id="35725"/>
    <lineage>
        <taxon>Eukaryota</taxon>
        <taxon>Fungi</taxon>
        <taxon>Dikarya</taxon>
        <taxon>Ascomycota</taxon>
        <taxon>Pezizomycotina</taxon>
        <taxon>Dothideomycetes</taxon>
        <taxon>Dothideomycetes incertae sedis</taxon>
        <taxon>Botryosphaeriales</taxon>
        <taxon>Botryosphaeriaceae</taxon>
        <taxon>Macrophomina</taxon>
    </lineage>
</organism>
<dbReference type="Pfam" id="PF00155">
    <property type="entry name" value="Aminotran_1_2"/>
    <property type="match status" value="1"/>
</dbReference>
<keyword evidence="8" id="KW-1185">Reference proteome</keyword>
<dbReference type="InterPro" id="IPR015421">
    <property type="entry name" value="PyrdxlP-dep_Trfase_major"/>
</dbReference>
<feature type="domain" description="Aminotransferase class I/classII large" evidence="6">
    <location>
        <begin position="117"/>
        <end position="387"/>
    </location>
</feature>
<dbReference type="PANTHER" id="PTHR42790:SF1">
    <property type="entry name" value="AROMATIC AMINO ACID AMINOTRANSFERASE, HYPOTHETICAL (EUROFUNG)"/>
    <property type="match status" value="1"/>
</dbReference>
<proteinExistence type="inferred from homology"/>
<dbReference type="InterPro" id="IPR050859">
    <property type="entry name" value="Class-I_PLP-dep_aminotransf"/>
</dbReference>
<dbReference type="CDD" id="cd00609">
    <property type="entry name" value="AAT_like"/>
    <property type="match status" value="1"/>
</dbReference>
<evidence type="ECO:0000259" key="6">
    <source>
        <dbReference type="Pfam" id="PF00155"/>
    </source>
</evidence>
<dbReference type="InterPro" id="IPR004839">
    <property type="entry name" value="Aminotransferase_I/II_large"/>
</dbReference>
<comment type="cofactor">
    <cofactor evidence="1">
        <name>pyridoxal 5'-phosphate</name>
        <dbReference type="ChEBI" id="CHEBI:597326"/>
    </cofactor>
</comment>
<dbReference type="Gene3D" id="3.40.640.10">
    <property type="entry name" value="Type I PLP-dependent aspartate aminotransferase-like (Major domain)"/>
    <property type="match status" value="1"/>
</dbReference>
<keyword evidence="5" id="KW-0663">Pyridoxal phosphate</keyword>
<reference evidence="7 8" key="1">
    <citation type="journal article" date="2021" name="Nat. Commun.">
        <title>Genetic determinants of endophytism in the Arabidopsis root mycobiome.</title>
        <authorList>
            <person name="Mesny F."/>
            <person name="Miyauchi S."/>
            <person name="Thiergart T."/>
            <person name="Pickel B."/>
            <person name="Atanasova L."/>
            <person name="Karlsson M."/>
            <person name="Huettel B."/>
            <person name="Barry K.W."/>
            <person name="Haridas S."/>
            <person name="Chen C."/>
            <person name="Bauer D."/>
            <person name="Andreopoulos W."/>
            <person name="Pangilinan J."/>
            <person name="LaButti K."/>
            <person name="Riley R."/>
            <person name="Lipzen A."/>
            <person name="Clum A."/>
            <person name="Drula E."/>
            <person name="Henrissat B."/>
            <person name="Kohler A."/>
            <person name="Grigoriev I.V."/>
            <person name="Martin F.M."/>
            <person name="Hacquard S."/>
        </authorList>
    </citation>
    <scope>NUCLEOTIDE SEQUENCE [LARGE SCALE GENOMIC DNA]</scope>
    <source>
        <strain evidence="7 8">MPI-SDFR-AT-0080</strain>
    </source>
</reference>
<accession>A0ABQ8FQG7</accession>
<dbReference type="PANTHER" id="PTHR42790">
    <property type="entry name" value="AMINOTRANSFERASE"/>
    <property type="match status" value="1"/>
</dbReference>
<evidence type="ECO:0000256" key="5">
    <source>
        <dbReference type="ARBA" id="ARBA00022898"/>
    </source>
</evidence>
<name>A0ABQ8FQG7_9PEZI</name>
<dbReference type="InterPro" id="IPR015424">
    <property type="entry name" value="PyrdxlP-dep_Trfase"/>
</dbReference>
<evidence type="ECO:0000256" key="3">
    <source>
        <dbReference type="ARBA" id="ARBA00022576"/>
    </source>
</evidence>
<dbReference type="SUPFAM" id="SSF53383">
    <property type="entry name" value="PLP-dependent transferases"/>
    <property type="match status" value="1"/>
</dbReference>
<evidence type="ECO:0000256" key="2">
    <source>
        <dbReference type="ARBA" id="ARBA00007441"/>
    </source>
</evidence>
<evidence type="ECO:0000313" key="7">
    <source>
        <dbReference type="EMBL" id="KAH7012355.1"/>
    </source>
</evidence>
<keyword evidence="4" id="KW-0808">Transferase</keyword>
<dbReference type="GO" id="GO:0008483">
    <property type="term" value="F:transaminase activity"/>
    <property type="evidence" value="ECO:0007669"/>
    <property type="project" value="UniProtKB-KW"/>
</dbReference>
<gene>
    <name evidence="7" type="ORF">B0J12DRAFT_446489</name>
</gene>
<evidence type="ECO:0000256" key="4">
    <source>
        <dbReference type="ARBA" id="ARBA00022679"/>
    </source>
</evidence>
<evidence type="ECO:0000256" key="1">
    <source>
        <dbReference type="ARBA" id="ARBA00001933"/>
    </source>
</evidence>
<evidence type="ECO:0000313" key="8">
    <source>
        <dbReference type="Proteomes" id="UP000774617"/>
    </source>
</evidence>
<keyword evidence="3 7" id="KW-0032">Aminotransferase</keyword>